<reference evidence="5" key="1">
    <citation type="journal article" date="2020" name="mSystems">
        <title>Genome- and Community-Level Interaction Insights into Carbon Utilization and Element Cycling Functions of Hydrothermarchaeota in Hydrothermal Sediment.</title>
        <authorList>
            <person name="Zhou Z."/>
            <person name="Liu Y."/>
            <person name="Xu W."/>
            <person name="Pan J."/>
            <person name="Luo Z.H."/>
            <person name="Li M."/>
        </authorList>
    </citation>
    <scope>NUCLEOTIDE SEQUENCE [LARGE SCALE GENOMIC DNA]</scope>
    <source>
        <strain evidence="5">SpSt-468</strain>
    </source>
</reference>
<keyword evidence="2" id="KW-0687">Ribonucleoprotein</keyword>
<feature type="domain" description="Large ribosomal subunit protein eL40" evidence="4">
    <location>
        <begin position="3"/>
        <end position="51"/>
    </location>
</feature>
<evidence type="ECO:0000259" key="4">
    <source>
        <dbReference type="SMART" id="SM01377"/>
    </source>
</evidence>
<dbReference type="InterPro" id="IPR001975">
    <property type="entry name" value="Ribosomal_eL40_dom"/>
</dbReference>
<gene>
    <name evidence="5" type="ORF">ENS19_02080</name>
</gene>
<dbReference type="GO" id="GO:0006412">
    <property type="term" value="P:translation"/>
    <property type="evidence" value="ECO:0007669"/>
    <property type="project" value="InterPro"/>
</dbReference>
<dbReference type="PANTHER" id="PTHR39649:SF1">
    <property type="entry name" value="LARGE RIBOSOMAL SUBUNIT PROTEIN EL40"/>
    <property type="match status" value="1"/>
</dbReference>
<evidence type="ECO:0000256" key="3">
    <source>
        <dbReference type="ARBA" id="ARBA00035355"/>
    </source>
</evidence>
<dbReference type="Gene3D" id="4.10.1060.50">
    <property type="match status" value="1"/>
</dbReference>
<dbReference type="InterPro" id="IPR038587">
    <property type="entry name" value="Ribosomal_eL40_sf"/>
</dbReference>
<evidence type="ECO:0000256" key="2">
    <source>
        <dbReference type="ARBA" id="ARBA00023274"/>
    </source>
</evidence>
<dbReference type="GO" id="GO:0005840">
    <property type="term" value="C:ribosome"/>
    <property type="evidence" value="ECO:0007669"/>
    <property type="project" value="UniProtKB-KW"/>
</dbReference>
<sequence length="53" mass="6386">MPIQDPEKHQIAQKHLLYIKICRTCGARNPAAAEKCRRCRGKELRWKRRELKR</sequence>
<keyword evidence="1 5" id="KW-0689">Ribosomal protein</keyword>
<dbReference type="InterPro" id="IPR011332">
    <property type="entry name" value="Ribosomal_zn-bd"/>
</dbReference>
<comment type="caution">
    <text evidence="5">The sequence shown here is derived from an EMBL/GenBank/DDBJ whole genome shotgun (WGS) entry which is preliminary data.</text>
</comment>
<protein>
    <recommendedName>
        <fullName evidence="3">50S ribosomal protein L40e</fullName>
    </recommendedName>
</protein>
<dbReference type="NCBIfam" id="NF003161">
    <property type="entry name" value="PRK04136.1"/>
    <property type="match status" value="1"/>
</dbReference>
<dbReference type="SUPFAM" id="SSF57829">
    <property type="entry name" value="Zn-binding ribosomal proteins"/>
    <property type="match status" value="1"/>
</dbReference>
<dbReference type="InterPro" id="IPR023657">
    <property type="entry name" value="Ribosomal_eL40_arc"/>
</dbReference>
<dbReference type="Pfam" id="PF01020">
    <property type="entry name" value="Ribosomal_L40e"/>
    <property type="match status" value="1"/>
</dbReference>
<proteinExistence type="predicted"/>
<dbReference type="AlphaFoldDB" id="A0A7C3F176"/>
<dbReference type="GO" id="GO:0003735">
    <property type="term" value="F:structural constituent of ribosome"/>
    <property type="evidence" value="ECO:0007669"/>
    <property type="project" value="InterPro"/>
</dbReference>
<accession>A0A7C3F176</accession>
<name>A0A7C3F176_9CREN</name>
<evidence type="ECO:0000256" key="1">
    <source>
        <dbReference type="ARBA" id="ARBA00022980"/>
    </source>
</evidence>
<dbReference type="SMART" id="SM01377">
    <property type="entry name" value="Ribosomal_L40e"/>
    <property type="match status" value="1"/>
</dbReference>
<dbReference type="PANTHER" id="PTHR39649">
    <property type="entry name" value="50S RIBOSOMAL PROTEIN L40E"/>
    <property type="match status" value="1"/>
</dbReference>
<dbReference type="GO" id="GO:1990904">
    <property type="term" value="C:ribonucleoprotein complex"/>
    <property type="evidence" value="ECO:0007669"/>
    <property type="project" value="UniProtKB-KW"/>
</dbReference>
<evidence type="ECO:0000313" key="5">
    <source>
        <dbReference type="EMBL" id="HFK20048.1"/>
    </source>
</evidence>
<organism evidence="5">
    <name type="scientific">Candidatus Methanomethylicus mesodigestus</name>
    <dbReference type="NCBI Taxonomy" id="1867258"/>
    <lineage>
        <taxon>Archaea</taxon>
        <taxon>Thermoproteota</taxon>
        <taxon>Methanosuratincolia</taxon>
        <taxon>Candidatus Methanomethylicales</taxon>
        <taxon>Candidatus Methanomethylicaceae</taxon>
        <taxon>Candidatus Methanomethylicus</taxon>
    </lineage>
</organism>
<dbReference type="EMBL" id="DSTX01000002">
    <property type="protein sequence ID" value="HFK20048.1"/>
    <property type="molecule type" value="Genomic_DNA"/>
</dbReference>